<keyword evidence="5 12" id="KW-0378">Hydrolase</keyword>
<name>H2CYS2_PANCV</name>
<dbReference type="AlphaFoldDB" id="H2CYS2"/>
<proteinExistence type="evidence at transcript level"/>
<organism evidence="14">
    <name type="scientific">Pandinus cavimanus</name>
    <name type="common">Tanzanian red clawed scorpion</name>
    <dbReference type="NCBI Taxonomy" id="217261"/>
    <lineage>
        <taxon>Eukaryota</taxon>
        <taxon>Metazoa</taxon>
        <taxon>Ecdysozoa</taxon>
        <taxon>Arthropoda</taxon>
        <taxon>Chelicerata</taxon>
        <taxon>Arachnida</taxon>
        <taxon>Scorpiones</taxon>
        <taxon>Iurida</taxon>
        <taxon>Scorpionoidea</taxon>
        <taxon>Scorpionidae</taxon>
        <taxon>Pandininae</taxon>
        <taxon>Pandinus</taxon>
    </lineage>
</organism>
<comment type="function">
    <text evidence="12">Putative RNA polymerase II subunit B1 C-terminal domain (CTD) phosphatase involved in RNA polymerase II transcription regulation.</text>
</comment>
<dbReference type="GO" id="GO:0005737">
    <property type="term" value="C:cytoplasm"/>
    <property type="evidence" value="ECO:0007669"/>
    <property type="project" value="TreeGrafter"/>
</dbReference>
<dbReference type="GO" id="GO:0043175">
    <property type="term" value="F:RNA polymerase core enzyme binding"/>
    <property type="evidence" value="ECO:0007669"/>
    <property type="project" value="UniProtKB-UniRule"/>
</dbReference>
<dbReference type="InterPro" id="IPR007308">
    <property type="entry name" value="Rtr1/RPAP2_dom"/>
</dbReference>
<comment type="similarity">
    <text evidence="2 11 12">Belongs to the RPAP2 family.</text>
</comment>
<dbReference type="Gene3D" id="1.25.40.820">
    <property type="match status" value="1"/>
</dbReference>
<evidence type="ECO:0000256" key="6">
    <source>
        <dbReference type="ARBA" id="ARBA00022833"/>
    </source>
</evidence>
<comment type="catalytic activity">
    <reaction evidence="10 12">
        <text>O-phospho-L-threonyl-[protein] + H2O = L-threonyl-[protein] + phosphate</text>
        <dbReference type="Rhea" id="RHEA:47004"/>
        <dbReference type="Rhea" id="RHEA-COMP:11060"/>
        <dbReference type="Rhea" id="RHEA-COMP:11605"/>
        <dbReference type="ChEBI" id="CHEBI:15377"/>
        <dbReference type="ChEBI" id="CHEBI:30013"/>
        <dbReference type="ChEBI" id="CHEBI:43474"/>
        <dbReference type="ChEBI" id="CHEBI:61977"/>
        <dbReference type="EC" id="3.1.3.16"/>
    </reaction>
</comment>
<dbReference type="GO" id="GO:0008270">
    <property type="term" value="F:zinc ion binding"/>
    <property type="evidence" value="ECO:0007669"/>
    <property type="project" value="UniProtKB-KW"/>
</dbReference>
<dbReference type="GO" id="GO:0005634">
    <property type="term" value="C:nucleus"/>
    <property type="evidence" value="ECO:0007669"/>
    <property type="project" value="UniProtKB-SubCell"/>
</dbReference>
<dbReference type="Pfam" id="PF04181">
    <property type="entry name" value="RPAP2_Rtr1"/>
    <property type="match status" value="1"/>
</dbReference>
<keyword evidence="7 12" id="KW-0904">Protein phosphatase</keyword>
<dbReference type="PROSITE" id="PS51479">
    <property type="entry name" value="ZF_RTR1"/>
    <property type="match status" value="1"/>
</dbReference>
<evidence type="ECO:0000313" key="14">
    <source>
        <dbReference type="EMBL" id="AEX09230.1"/>
    </source>
</evidence>
<comment type="subcellular location">
    <subcellularLocation>
        <location evidence="1 12">Nucleus</location>
    </subcellularLocation>
</comment>
<dbReference type="EC" id="3.1.3.16" evidence="12"/>
<protein>
    <recommendedName>
        <fullName evidence="12">RNA polymerase II subunit B1 CTD phosphatase RPAP2 homolog</fullName>
        <ecNumber evidence="12">3.1.3.16</ecNumber>
    </recommendedName>
</protein>
<evidence type="ECO:0000259" key="13">
    <source>
        <dbReference type="PROSITE" id="PS51479"/>
    </source>
</evidence>
<keyword evidence="6 12" id="KW-0862">Zinc</keyword>
<accession>H2CYS2</accession>
<feature type="domain" description="RTR1-type" evidence="13">
    <location>
        <begin position="46"/>
        <end position="129"/>
    </location>
</feature>
<keyword evidence="4 12" id="KW-0863">Zinc-finger</keyword>
<reference evidence="14" key="1">
    <citation type="journal article" date="2012" name="Proteomics">
        <title>Molecular diversity of the telson and venom components from Pandinus cavimanus (Scorpionidae Latreille 1802): transcriptome, venomics and function.</title>
        <authorList>
            <person name="Diego-Garcia E."/>
            <person name="Peigneur S."/>
            <person name="Clynen E."/>
            <person name="Marien T."/>
            <person name="Czech L."/>
            <person name="Schoofs L."/>
            <person name="Tytgat J."/>
        </authorList>
    </citation>
    <scope>NUCLEOTIDE SEQUENCE</scope>
</reference>
<comment type="catalytic activity">
    <reaction evidence="9 12">
        <text>O-phospho-L-seryl-[protein] + H2O = L-seryl-[protein] + phosphate</text>
        <dbReference type="Rhea" id="RHEA:20629"/>
        <dbReference type="Rhea" id="RHEA-COMP:9863"/>
        <dbReference type="Rhea" id="RHEA-COMP:11604"/>
        <dbReference type="ChEBI" id="CHEBI:15377"/>
        <dbReference type="ChEBI" id="CHEBI:29999"/>
        <dbReference type="ChEBI" id="CHEBI:43474"/>
        <dbReference type="ChEBI" id="CHEBI:83421"/>
        <dbReference type="EC" id="3.1.3.16"/>
    </reaction>
</comment>
<evidence type="ECO:0000256" key="4">
    <source>
        <dbReference type="ARBA" id="ARBA00022771"/>
    </source>
</evidence>
<sequence length="144" mass="16890">MYLRTTIEEENKLLLTKKKQEECKKKALGIVEQMIENPVSEDWLIKACEDIGQSDYDDIVVERFISKLCGYPLCLNPVKEVPRQKYTISTRTNKVYDITERKYFCRPKCYKASVHLKSQLVSTPLWLIEEDQKAKVKLLDISQL</sequence>
<evidence type="ECO:0000256" key="8">
    <source>
        <dbReference type="ARBA" id="ARBA00023242"/>
    </source>
</evidence>
<dbReference type="GO" id="GO:0008420">
    <property type="term" value="F:RNA polymerase II CTD heptapeptide repeat phosphatase activity"/>
    <property type="evidence" value="ECO:0007669"/>
    <property type="project" value="UniProtKB-UniRule"/>
</dbReference>
<evidence type="ECO:0000256" key="12">
    <source>
        <dbReference type="RuleBase" id="RU367080"/>
    </source>
</evidence>
<evidence type="ECO:0000256" key="10">
    <source>
        <dbReference type="ARBA" id="ARBA00048336"/>
    </source>
</evidence>
<evidence type="ECO:0000256" key="1">
    <source>
        <dbReference type="ARBA" id="ARBA00004123"/>
    </source>
</evidence>
<dbReference type="InterPro" id="IPR039693">
    <property type="entry name" value="Rtr1/RPAP2"/>
</dbReference>
<dbReference type="EMBL" id="JN315752">
    <property type="protein sequence ID" value="AEX09230.1"/>
    <property type="molecule type" value="mRNA"/>
</dbReference>
<dbReference type="PANTHER" id="PTHR14732:SF0">
    <property type="entry name" value="RNA POLYMERASE II SUBUNIT B1 CTD PHOSPHATASE RPAP2-RELATED"/>
    <property type="match status" value="1"/>
</dbReference>
<evidence type="ECO:0000256" key="7">
    <source>
        <dbReference type="ARBA" id="ARBA00022912"/>
    </source>
</evidence>
<dbReference type="PANTHER" id="PTHR14732">
    <property type="entry name" value="RNA POLYMERASE II SUBUNIT B1 CTD PHOSPHATASE RPAP2-RELATED"/>
    <property type="match status" value="1"/>
</dbReference>
<dbReference type="InterPro" id="IPR038534">
    <property type="entry name" value="Rtr1/RPAP2_sf"/>
</dbReference>
<evidence type="ECO:0000256" key="2">
    <source>
        <dbReference type="ARBA" id="ARBA00005676"/>
    </source>
</evidence>
<keyword evidence="3 12" id="KW-0479">Metal-binding</keyword>
<evidence type="ECO:0000256" key="11">
    <source>
        <dbReference type="PROSITE-ProRule" id="PRU00812"/>
    </source>
</evidence>
<keyword evidence="8 12" id="KW-0539">Nucleus</keyword>
<evidence type="ECO:0000256" key="9">
    <source>
        <dbReference type="ARBA" id="ARBA00047761"/>
    </source>
</evidence>
<evidence type="ECO:0000256" key="5">
    <source>
        <dbReference type="ARBA" id="ARBA00022801"/>
    </source>
</evidence>
<evidence type="ECO:0000256" key="3">
    <source>
        <dbReference type="ARBA" id="ARBA00022723"/>
    </source>
</evidence>